<dbReference type="PANTHER" id="PTHR37299">
    <property type="entry name" value="TRANSCRIPTIONAL REGULATOR-RELATED"/>
    <property type="match status" value="1"/>
</dbReference>
<dbReference type="PANTHER" id="PTHR37299:SF1">
    <property type="entry name" value="STAGE 0 SPORULATION PROTEIN A HOMOLOG"/>
    <property type="match status" value="1"/>
</dbReference>
<evidence type="ECO:0000313" key="5">
    <source>
        <dbReference type="Proteomes" id="UP000308114"/>
    </source>
</evidence>
<feature type="modified residue" description="4-aspartylphosphate" evidence="1">
    <location>
        <position position="57"/>
    </location>
</feature>
<dbReference type="Gene3D" id="3.40.50.2300">
    <property type="match status" value="1"/>
</dbReference>
<dbReference type="PROSITE" id="PS50110">
    <property type="entry name" value="RESPONSE_REGULATORY"/>
    <property type="match status" value="1"/>
</dbReference>
<dbReference type="InterPro" id="IPR011006">
    <property type="entry name" value="CheY-like_superfamily"/>
</dbReference>
<dbReference type="Pfam" id="PF00072">
    <property type="entry name" value="Response_reg"/>
    <property type="match status" value="1"/>
</dbReference>
<keyword evidence="4" id="KW-0238">DNA-binding</keyword>
<keyword evidence="1" id="KW-0597">Phosphoprotein</keyword>
<proteinExistence type="predicted"/>
<evidence type="ECO:0000256" key="1">
    <source>
        <dbReference type="PROSITE-ProRule" id="PRU00169"/>
    </source>
</evidence>
<protein>
    <submittedName>
        <fullName evidence="4">DNA-binding response regulator</fullName>
    </submittedName>
</protein>
<dbReference type="RefSeq" id="WP_137061375.1">
    <property type="nucleotide sequence ID" value="NZ_PNXQ01000010.1"/>
</dbReference>
<accession>A0A4U2PYT5</accession>
<name>A0A4U2PYT5_9BACL</name>
<reference evidence="4 5" key="1">
    <citation type="submission" date="2018-01" db="EMBL/GenBank/DDBJ databases">
        <title>Bacillales members from the olive rhizosphere are effective biological control agents against Verticillium dahliae.</title>
        <authorList>
            <person name="Gomez-Lama C."/>
            <person name="Legarda G."/>
            <person name="Ruano-Rosa D."/>
            <person name="Pizarro-Tobias P."/>
            <person name="Valverde-Corredor A."/>
            <person name="Niqui J.L."/>
            <person name="Trivino J.C."/>
            <person name="Roca A."/>
            <person name="Mercado-Blanco J."/>
        </authorList>
    </citation>
    <scope>NUCLEOTIDE SEQUENCE [LARGE SCALE GENOMIC DNA]</scope>
    <source>
        <strain evidence="4 5">PIC167</strain>
    </source>
</reference>
<feature type="domain" description="Response regulatory" evidence="2">
    <location>
        <begin position="3"/>
        <end position="121"/>
    </location>
</feature>
<dbReference type="InterPro" id="IPR007492">
    <property type="entry name" value="LytTR_DNA-bd_dom"/>
</dbReference>
<comment type="caution">
    <text evidence="4">The sequence shown here is derived from an EMBL/GenBank/DDBJ whole genome shotgun (WGS) entry which is preliminary data.</text>
</comment>
<sequence length="246" mass="28796">MLKVAICDDEVEQQNHVKKLFLKMDQEFHISCFSSGEELLAYYQENEKNPFHVLILDIEMIGMNGLETARMIRAIPDYDVQIIFLTSYPEYVMDSFDVQTFQYLLKSVSYEIFEQKIIKLSKYILSLKKRFLVIKVDCQEIVLKYADIISVEMHGGSMSRRKLEITTICDKFLMRGILSDYAKRLGHYQFLQVHRSILVNMEHINKFSGHFVFMSNGTEFPIGRSKLKSVKDAYTKYMIGEFKVNG</sequence>
<dbReference type="SMART" id="SM00850">
    <property type="entry name" value="LytTR"/>
    <property type="match status" value="1"/>
</dbReference>
<evidence type="ECO:0000259" key="2">
    <source>
        <dbReference type="PROSITE" id="PS50110"/>
    </source>
</evidence>
<dbReference type="InterPro" id="IPR046947">
    <property type="entry name" value="LytR-like"/>
</dbReference>
<dbReference type="GO" id="GO:0000156">
    <property type="term" value="F:phosphorelay response regulator activity"/>
    <property type="evidence" value="ECO:0007669"/>
    <property type="project" value="InterPro"/>
</dbReference>
<dbReference type="InterPro" id="IPR001789">
    <property type="entry name" value="Sig_transdc_resp-reg_receiver"/>
</dbReference>
<organism evidence="4 5">
    <name type="scientific">Paenibacillus terrae</name>
    <dbReference type="NCBI Taxonomy" id="159743"/>
    <lineage>
        <taxon>Bacteria</taxon>
        <taxon>Bacillati</taxon>
        <taxon>Bacillota</taxon>
        <taxon>Bacilli</taxon>
        <taxon>Bacillales</taxon>
        <taxon>Paenibacillaceae</taxon>
        <taxon>Paenibacillus</taxon>
    </lineage>
</organism>
<dbReference type="EMBL" id="PNXQ01000010">
    <property type="protein sequence ID" value="TKH44923.1"/>
    <property type="molecule type" value="Genomic_DNA"/>
</dbReference>
<evidence type="ECO:0000313" key="4">
    <source>
        <dbReference type="EMBL" id="TKH44923.1"/>
    </source>
</evidence>
<feature type="domain" description="HTH LytTR-type" evidence="3">
    <location>
        <begin position="132"/>
        <end position="236"/>
    </location>
</feature>
<dbReference type="GO" id="GO:0003677">
    <property type="term" value="F:DNA binding"/>
    <property type="evidence" value="ECO:0007669"/>
    <property type="project" value="UniProtKB-KW"/>
</dbReference>
<gene>
    <name evidence="4" type="ORF">C1I60_08840</name>
</gene>
<evidence type="ECO:0000259" key="3">
    <source>
        <dbReference type="PROSITE" id="PS50930"/>
    </source>
</evidence>
<dbReference type="AlphaFoldDB" id="A0A4U2PYT5"/>
<dbReference type="Gene3D" id="2.40.50.1020">
    <property type="entry name" value="LytTr DNA-binding domain"/>
    <property type="match status" value="1"/>
</dbReference>
<dbReference type="Pfam" id="PF04397">
    <property type="entry name" value="LytTR"/>
    <property type="match status" value="1"/>
</dbReference>
<dbReference type="SUPFAM" id="SSF52172">
    <property type="entry name" value="CheY-like"/>
    <property type="match status" value="1"/>
</dbReference>
<dbReference type="Proteomes" id="UP000308114">
    <property type="component" value="Unassembled WGS sequence"/>
</dbReference>
<dbReference type="SMART" id="SM00448">
    <property type="entry name" value="REC"/>
    <property type="match status" value="1"/>
</dbReference>
<dbReference type="PROSITE" id="PS50930">
    <property type="entry name" value="HTH_LYTTR"/>
    <property type="match status" value="1"/>
</dbReference>